<dbReference type="Proteomes" id="UP000257109">
    <property type="component" value="Unassembled WGS sequence"/>
</dbReference>
<protein>
    <submittedName>
        <fullName evidence="2">Uncharacterized protein</fullName>
    </submittedName>
</protein>
<keyword evidence="1" id="KW-0812">Transmembrane</keyword>
<organism evidence="2 3">
    <name type="scientific">Mucuna pruriens</name>
    <name type="common">Velvet bean</name>
    <name type="synonym">Dolichos pruriens</name>
    <dbReference type="NCBI Taxonomy" id="157652"/>
    <lineage>
        <taxon>Eukaryota</taxon>
        <taxon>Viridiplantae</taxon>
        <taxon>Streptophyta</taxon>
        <taxon>Embryophyta</taxon>
        <taxon>Tracheophyta</taxon>
        <taxon>Spermatophyta</taxon>
        <taxon>Magnoliopsida</taxon>
        <taxon>eudicotyledons</taxon>
        <taxon>Gunneridae</taxon>
        <taxon>Pentapetalae</taxon>
        <taxon>rosids</taxon>
        <taxon>fabids</taxon>
        <taxon>Fabales</taxon>
        <taxon>Fabaceae</taxon>
        <taxon>Papilionoideae</taxon>
        <taxon>50 kb inversion clade</taxon>
        <taxon>NPAAA clade</taxon>
        <taxon>indigoferoid/millettioid clade</taxon>
        <taxon>Phaseoleae</taxon>
        <taxon>Mucuna</taxon>
    </lineage>
</organism>
<name>A0A371F264_MUCPR</name>
<evidence type="ECO:0000313" key="2">
    <source>
        <dbReference type="EMBL" id="RDX72386.1"/>
    </source>
</evidence>
<keyword evidence="1" id="KW-1133">Transmembrane helix</keyword>
<feature type="non-terminal residue" evidence="2">
    <location>
        <position position="1"/>
    </location>
</feature>
<keyword evidence="1" id="KW-0472">Membrane</keyword>
<dbReference type="AlphaFoldDB" id="A0A371F264"/>
<evidence type="ECO:0000256" key="1">
    <source>
        <dbReference type="SAM" id="Phobius"/>
    </source>
</evidence>
<dbReference type="EMBL" id="QJKJ01010926">
    <property type="protein sequence ID" value="RDX72386.1"/>
    <property type="molecule type" value="Genomic_DNA"/>
</dbReference>
<keyword evidence="3" id="KW-1185">Reference proteome</keyword>
<comment type="caution">
    <text evidence="2">The sequence shown here is derived from an EMBL/GenBank/DDBJ whole genome shotgun (WGS) entry which is preliminary data.</text>
</comment>
<evidence type="ECO:0000313" key="3">
    <source>
        <dbReference type="Proteomes" id="UP000257109"/>
    </source>
</evidence>
<gene>
    <name evidence="2" type="ORF">CR513_48133</name>
</gene>
<reference evidence="2" key="1">
    <citation type="submission" date="2018-05" db="EMBL/GenBank/DDBJ databases">
        <title>Draft genome of Mucuna pruriens seed.</title>
        <authorList>
            <person name="Nnadi N.E."/>
            <person name="Vos R."/>
            <person name="Hasami M.H."/>
            <person name="Devisetty U.K."/>
            <person name="Aguiy J.C."/>
        </authorList>
    </citation>
    <scope>NUCLEOTIDE SEQUENCE [LARGE SCALE GENOMIC DNA]</scope>
    <source>
        <strain evidence="2">JCA_2017</strain>
    </source>
</reference>
<proteinExistence type="predicted"/>
<feature type="transmembrane region" description="Helical" evidence="1">
    <location>
        <begin position="172"/>
        <end position="191"/>
    </location>
</feature>
<sequence length="201" mass="22896">MKCHTWNLRCGNNLEDPLFTQLKIKDYTMFKVISEDYVCFKNNSGLREFKLSIEKHRCLEPYETGYIFFVREKVLNQSLLVSHISSQDQVADLISLPNPSLSFDFVDSRTNSGILELVASMLELILLFLPMDAVTPSTKPLIELTTASTLSIKLNSGNHHTWHIQILKPMTFLAMLLAKPLVLSLFLVLVMKLCPVQHILS</sequence>
<accession>A0A371F264</accession>